<sequence>MFTEALVQAQDVLAHGPWGGGGPGWLFLLVPLFWIGFFILLAVFIRRGPRFRGGGWGGWGGHSGPSAESTLANRFANGDIDEQEYRARLEVLRADQPRR</sequence>
<evidence type="ECO:0008006" key="4">
    <source>
        <dbReference type="Google" id="ProtNLM"/>
    </source>
</evidence>
<protein>
    <recommendedName>
        <fullName evidence="4">SHOCT domain-containing protein</fullName>
    </recommendedName>
</protein>
<comment type="caution">
    <text evidence="2">The sequence shown here is derived from an EMBL/GenBank/DDBJ whole genome shotgun (WGS) entry which is preliminary data.</text>
</comment>
<feature type="transmembrane region" description="Helical" evidence="1">
    <location>
        <begin position="25"/>
        <end position="45"/>
    </location>
</feature>
<reference evidence="2" key="1">
    <citation type="submission" date="2021-03" db="EMBL/GenBank/DDBJ databases">
        <title>Microbacterium sp. nov., a novel actinobacterium isolated from cow dung.</title>
        <authorList>
            <person name="Zhang L."/>
        </authorList>
    </citation>
    <scope>NUCLEOTIDE SEQUENCE</scope>
    <source>
        <strain evidence="2">NEAU-LLB</strain>
    </source>
</reference>
<dbReference type="AlphaFoldDB" id="A0A939TM81"/>
<keyword evidence="3" id="KW-1185">Reference proteome</keyword>
<dbReference type="Proteomes" id="UP000680132">
    <property type="component" value="Unassembled WGS sequence"/>
</dbReference>
<evidence type="ECO:0000313" key="2">
    <source>
        <dbReference type="EMBL" id="MBO3662923.1"/>
    </source>
</evidence>
<proteinExistence type="predicted"/>
<dbReference type="EMBL" id="JAGFOA010000002">
    <property type="protein sequence ID" value="MBO3662923.1"/>
    <property type="molecule type" value="Genomic_DNA"/>
</dbReference>
<keyword evidence="1" id="KW-0472">Membrane</keyword>
<organism evidence="2 3">
    <name type="scientific">Microbacterium stercoris</name>
    <dbReference type="NCBI Taxonomy" id="2820289"/>
    <lineage>
        <taxon>Bacteria</taxon>
        <taxon>Bacillati</taxon>
        <taxon>Actinomycetota</taxon>
        <taxon>Actinomycetes</taxon>
        <taxon>Micrococcales</taxon>
        <taxon>Microbacteriaceae</taxon>
        <taxon>Microbacterium</taxon>
    </lineage>
</organism>
<evidence type="ECO:0000313" key="3">
    <source>
        <dbReference type="Proteomes" id="UP000680132"/>
    </source>
</evidence>
<keyword evidence="1" id="KW-0812">Transmembrane</keyword>
<evidence type="ECO:0000256" key="1">
    <source>
        <dbReference type="SAM" id="Phobius"/>
    </source>
</evidence>
<name>A0A939TM81_9MICO</name>
<gene>
    <name evidence="2" type="ORF">J5V96_05265</name>
</gene>
<keyword evidence="1" id="KW-1133">Transmembrane helix</keyword>
<accession>A0A939TM81</accession>
<dbReference type="RefSeq" id="WP_208501348.1">
    <property type="nucleotide sequence ID" value="NZ_JAGFOA010000002.1"/>
</dbReference>